<proteinExistence type="predicted"/>
<keyword evidence="2" id="KW-1185">Reference proteome</keyword>
<sequence>MEIIFAESIEEIGDKLIVKYSDGTIEKLNATRLAISFLTMSNDLFYEIYGFNYVPSQRIRNIAMAQIGRN</sequence>
<dbReference type="Proteomes" id="UP001486565">
    <property type="component" value="Chromosome"/>
</dbReference>
<protein>
    <recommendedName>
        <fullName evidence="3">DUF2442 domain-containing protein</fullName>
    </recommendedName>
</protein>
<gene>
    <name evidence="1" type="ORF">QBE51_03740</name>
</gene>
<reference evidence="1 2" key="1">
    <citation type="submission" date="2023-03" db="EMBL/GenBank/DDBJ databases">
        <title>Novel Species.</title>
        <authorList>
            <person name="Ma S."/>
        </authorList>
    </citation>
    <scope>NUCLEOTIDE SEQUENCE [LARGE SCALE GENOMIC DNA]</scope>
    <source>
        <strain evidence="1 2">LIND6LT2</strain>
    </source>
</reference>
<evidence type="ECO:0000313" key="1">
    <source>
        <dbReference type="EMBL" id="WZL70653.1"/>
    </source>
</evidence>
<organism evidence="1 2">
    <name type="scientific">Defluviitalea saccharophila</name>
    <dbReference type="NCBI Taxonomy" id="879970"/>
    <lineage>
        <taxon>Bacteria</taxon>
        <taxon>Bacillati</taxon>
        <taxon>Bacillota</taxon>
        <taxon>Clostridia</taxon>
        <taxon>Lachnospirales</taxon>
        <taxon>Defluviitaleaceae</taxon>
        <taxon>Defluviitalea</taxon>
    </lineage>
</organism>
<evidence type="ECO:0000313" key="2">
    <source>
        <dbReference type="Proteomes" id="UP001486565"/>
    </source>
</evidence>
<evidence type="ECO:0008006" key="3">
    <source>
        <dbReference type="Google" id="ProtNLM"/>
    </source>
</evidence>
<name>A0ABZ2Y5N5_9FIRM</name>
<dbReference type="EMBL" id="CP121687">
    <property type="protein sequence ID" value="WZL70653.1"/>
    <property type="molecule type" value="Genomic_DNA"/>
</dbReference>
<dbReference type="RefSeq" id="WP_341877614.1">
    <property type="nucleotide sequence ID" value="NZ_CP121687.1"/>
</dbReference>
<accession>A0ABZ2Y5N5</accession>